<feature type="domain" description="F-box" evidence="3">
    <location>
        <begin position="15"/>
        <end position="61"/>
    </location>
</feature>
<dbReference type="STRING" id="466.Lmac_0300"/>
<dbReference type="InterPro" id="IPR021133">
    <property type="entry name" value="HEAT_type_2"/>
</dbReference>
<proteinExistence type="predicted"/>
<sequence>MTIHTLPITASNSDSSFFTVAPPEILMNIYSNLPSRDLFQNCKLINQKSRVLAEQILFSRRDKESVAYQAHLLKGWASDTKKFVNCRNEEDLKTFYAILSASIEAPSLTFSHRLHGALLMGVINDATLKMEEAEMAQFKLHYWNSTGMKYLTELVGLITENQLTEIISLLEESLRNDLAFYDVIKCLTLLTPRLTEEQVIEFFLRIIENINQSVASKSNKFVIAKQCITTFATRLSDTRLANIITQMDGMPEGEQPVKLECLAIFASRFKPIQLADFTQMVIKDLNVQNPAVCEAALQCLSAFASRLERVQLEFLAPMIIKKLNHPNEGVVMAALQCLTMAFSSTLKDTELEVVTNSIIEKLKRDQSSYISMTLHFLKAFSSRLKLEVMEEFAILMVENSSDTTVFTWGWEYTEECLKILSLYLSEKKSQELLTILASNLEEDDYDIIECTLKYYAALAPGFNERQLEELLRMVDEMLDDGNYGLYTGGLDCLTAFIPRLSEAQIGKIANIISFKMFNHATFDNFYEDSVVHLRAEQQCIAALIKRLNDNQLAELAAEFISTLQQPENPERPTYETALCCLAMFAARLEETQLLETTTAVITQLDHESEQVRLVALKSLKSLLPQLNTKQLQEVIPIIALRCHDEHPEVRVMVLKRILLLVPKLDGKQMEEFGAIIIQKLNDENGNVRIMALECLQLFIPKLNEKQLGEVIAIIEQKLNDSENENERSEALELASYLLILGNKIEVKANADSSLLTPETLVVRILRQLLDTIKIPEKVPEIATMGEQNENGSRKRSYDCQFEENPNAKRVHL</sequence>
<evidence type="ECO:0000259" key="3">
    <source>
        <dbReference type="PROSITE" id="PS50181"/>
    </source>
</evidence>
<evidence type="ECO:0000313" key="5">
    <source>
        <dbReference type="Proteomes" id="UP000054908"/>
    </source>
</evidence>
<evidence type="ECO:0000256" key="1">
    <source>
        <dbReference type="SAM" id="Coils"/>
    </source>
</evidence>
<dbReference type="SUPFAM" id="SSF48371">
    <property type="entry name" value="ARM repeat"/>
    <property type="match status" value="1"/>
</dbReference>
<dbReference type="InterPro" id="IPR016024">
    <property type="entry name" value="ARM-type_fold"/>
</dbReference>
<dbReference type="RefSeq" id="WP_058451131.1">
    <property type="nucleotide sequence ID" value="NZ_CAAAIB010000017.1"/>
</dbReference>
<dbReference type="InterPro" id="IPR011989">
    <property type="entry name" value="ARM-like"/>
</dbReference>
<dbReference type="Gene3D" id="1.25.10.10">
    <property type="entry name" value="Leucine-rich Repeat Variant"/>
    <property type="match status" value="2"/>
</dbReference>
<feature type="region of interest" description="Disordered" evidence="2">
    <location>
        <begin position="783"/>
        <end position="812"/>
    </location>
</feature>
<dbReference type="InterPro" id="IPR001810">
    <property type="entry name" value="F-box_dom"/>
</dbReference>
<evidence type="ECO:0000313" key="4">
    <source>
        <dbReference type="EMBL" id="KTD31425.1"/>
    </source>
</evidence>
<keyword evidence="5" id="KW-1185">Reference proteome</keyword>
<dbReference type="PROSITE" id="PS50181">
    <property type="entry name" value="FBOX"/>
    <property type="match status" value="1"/>
</dbReference>
<dbReference type="AlphaFoldDB" id="A0A0W0WGG3"/>
<protein>
    <submittedName>
        <fullName evidence="4">HEAT repeat protein</fullName>
    </submittedName>
</protein>
<comment type="caution">
    <text evidence="4">The sequence shown here is derived from an EMBL/GenBank/DDBJ whole genome shotgun (WGS) entry which is preliminary data.</text>
</comment>
<keyword evidence="1" id="KW-0175">Coiled coil</keyword>
<gene>
    <name evidence="4" type="ORF">Lmac_0300</name>
</gene>
<dbReference type="PROSITE" id="PS50077">
    <property type="entry name" value="HEAT_REPEAT"/>
    <property type="match status" value="1"/>
</dbReference>
<dbReference type="PATRIC" id="fig|466.6.peg.323"/>
<accession>A0A0W0WGG3</accession>
<reference evidence="4 5" key="1">
    <citation type="submission" date="2015-11" db="EMBL/GenBank/DDBJ databases">
        <title>Genomic analysis of 38 Legionella species identifies large and diverse effector repertoires.</title>
        <authorList>
            <person name="Burstein D."/>
            <person name="Amaro F."/>
            <person name="Zusman T."/>
            <person name="Lifshitz Z."/>
            <person name="Cohen O."/>
            <person name="Gilbert J.A."/>
            <person name="Pupko T."/>
            <person name="Shuman H.A."/>
            <person name="Segal G."/>
        </authorList>
    </citation>
    <scope>NUCLEOTIDE SEQUENCE [LARGE SCALE GENOMIC DNA]</scope>
    <source>
        <strain evidence="4 5">PX-1-G2-E2</strain>
    </source>
</reference>
<evidence type="ECO:0000256" key="2">
    <source>
        <dbReference type="SAM" id="MobiDB-lite"/>
    </source>
</evidence>
<dbReference type="Proteomes" id="UP000054908">
    <property type="component" value="Unassembled WGS sequence"/>
</dbReference>
<name>A0A0W0WGG3_9GAMM</name>
<feature type="coiled-coil region" evidence="1">
    <location>
        <begin position="704"/>
        <end position="734"/>
    </location>
</feature>
<organism evidence="4 5">
    <name type="scientific">Legionella maceachernii</name>
    <dbReference type="NCBI Taxonomy" id="466"/>
    <lineage>
        <taxon>Bacteria</taxon>
        <taxon>Pseudomonadati</taxon>
        <taxon>Pseudomonadota</taxon>
        <taxon>Gammaproteobacteria</taxon>
        <taxon>Legionellales</taxon>
        <taxon>Legionellaceae</taxon>
        <taxon>Legionella</taxon>
    </lineage>
</organism>
<dbReference type="EMBL" id="LNYL01000006">
    <property type="protein sequence ID" value="KTD31425.1"/>
    <property type="molecule type" value="Genomic_DNA"/>
</dbReference>